<feature type="domain" description="GmrSD restriction endonucleases N-terminal" evidence="1">
    <location>
        <begin position="15"/>
        <end position="218"/>
    </location>
</feature>
<dbReference type="PANTHER" id="PTHR35149:SF2">
    <property type="entry name" value="DUF262 DOMAIN-CONTAINING PROTEIN"/>
    <property type="match status" value="1"/>
</dbReference>
<dbReference type="Pfam" id="PF03235">
    <property type="entry name" value="GmrSD_N"/>
    <property type="match status" value="1"/>
</dbReference>
<reference evidence="3" key="2">
    <citation type="submission" date="2021-04" db="EMBL/GenBank/DDBJ databases">
        <authorList>
            <person name="Gilroy R."/>
        </authorList>
    </citation>
    <scope>NUCLEOTIDE SEQUENCE</scope>
    <source>
        <strain evidence="3">Gambia15-2214</strain>
    </source>
</reference>
<comment type="caution">
    <text evidence="3">The sequence shown here is derived from an EMBL/GenBank/DDBJ whole genome shotgun (WGS) entry which is preliminary data.</text>
</comment>
<evidence type="ECO:0000313" key="3">
    <source>
        <dbReference type="EMBL" id="MBU3849753.1"/>
    </source>
</evidence>
<reference evidence="3" key="1">
    <citation type="journal article" date="2021" name="PeerJ">
        <title>Extensive microbial diversity within the chicken gut microbiome revealed by metagenomics and culture.</title>
        <authorList>
            <person name="Gilroy R."/>
            <person name="Ravi A."/>
            <person name="Getino M."/>
            <person name="Pursley I."/>
            <person name="Horton D.L."/>
            <person name="Alikhan N.F."/>
            <person name="Baker D."/>
            <person name="Gharbi K."/>
            <person name="Hall N."/>
            <person name="Watson M."/>
            <person name="Adriaenssens E.M."/>
            <person name="Foster-Nyarko E."/>
            <person name="Jarju S."/>
            <person name="Secka A."/>
            <person name="Antonio M."/>
            <person name="Oren A."/>
            <person name="Chaudhuri R.R."/>
            <person name="La Ragione R."/>
            <person name="Hildebrand F."/>
            <person name="Pallen M.J."/>
        </authorList>
    </citation>
    <scope>NUCLEOTIDE SEQUENCE</scope>
    <source>
        <strain evidence="3">Gambia15-2214</strain>
    </source>
</reference>
<keyword evidence="3" id="KW-0255">Endonuclease</keyword>
<proteinExistence type="predicted"/>
<organism evidence="3 4">
    <name type="scientific">Candidatus Treponema excrementipullorum</name>
    <dbReference type="NCBI Taxonomy" id="2838768"/>
    <lineage>
        <taxon>Bacteria</taxon>
        <taxon>Pseudomonadati</taxon>
        <taxon>Spirochaetota</taxon>
        <taxon>Spirochaetia</taxon>
        <taxon>Spirochaetales</taxon>
        <taxon>Treponemataceae</taxon>
        <taxon>Treponema</taxon>
    </lineage>
</organism>
<keyword evidence="3" id="KW-0540">Nuclease</keyword>
<dbReference type="InterPro" id="IPR011089">
    <property type="entry name" value="GmrSD_C"/>
</dbReference>
<sequence length="695" mass="81710">MKGSEAKLVAYMDGSDKRFIIPVYQRNYDWQTENCKQLYNDLIKVVKNKRKTHFFGSIVSVHNDGEFNEYLVIDGQQRLTTVSLLFLAMYNLMENGLLKPTKENLAEKIYKTYLVDQWQNDDTRIKLKPVKNDREAFGKLFKEESEHIPDSNLTINYNYFYSRIQKEEITLDKLFDAIGRLEIINITLNQEDNPQLIFESLNSTGLALSEGDKIRNFILMGLSPKQQNDFYERYWNKIEINTDYNVSFFIRDYLSIKQQLIPAINKVYFKFKDFVEESSIETEKLLQDILSYAKWYGILLKGNTTDKELNACIIRLNKLETTVTRPFFLEILRLQTEGKLSLSEVKEIFLYTENYLFRRLICDIPTNALNKIFLKLHSDIIRYDGLENNYLEKFKYALRTKSDNGRFPDDREFIEAFSIRQVYQMNSKNKIYILERFENYGTVEVSDVYKYCEDGTYTIEHIMPQQLTPVWIKDLGDAYEEIYESWLHRLANLTLTGYNSKYSNAPFEDKRDMQNGFADSHLHINKWIGEQKQRGLTELEQRNQILMNLALSIWAIPKTDYNPPQKQFETYSLDEDYDYTGREIISFSYKNIKHSVKNWADMMVQVLQLLHGEDNSILTKIAYSTDAENELAQYVSFTAENLRTSAIISENICVETNTSTTAKIAMLRKFFALFGVEESDLTFYLKDSDNSQKGK</sequence>
<dbReference type="Proteomes" id="UP000823914">
    <property type="component" value="Unassembled WGS sequence"/>
</dbReference>
<dbReference type="Pfam" id="PF07510">
    <property type="entry name" value="GmrSD_C"/>
    <property type="match status" value="1"/>
</dbReference>
<feature type="domain" description="GmrSD restriction endonucleases C-terminal" evidence="2">
    <location>
        <begin position="408"/>
        <end position="548"/>
    </location>
</feature>
<dbReference type="InterPro" id="IPR004919">
    <property type="entry name" value="GmrSD_N"/>
</dbReference>
<name>A0A9E2P0E0_9SPIR</name>
<keyword evidence="3" id="KW-0378">Hydrolase</keyword>
<dbReference type="EMBL" id="JAHLFV010000098">
    <property type="protein sequence ID" value="MBU3849753.1"/>
    <property type="molecule type" value="Genomic_DNA"/>
</dbReference>
<protein>
    <submittedName>
        <fullName evidence="3">DUF262 domain-containing HNH endonuclease family protein</fullName>
    </submittedName>
</protein>
<evidence type="ECO:0000259" key="1">
    <source>
        <dbReference type="Pfam" id="PF03235"/>
    </source>
</evidence>
<dbReference type="AlphaFoldDB" id="A0A9E2P0E0"/>
<accession>A0A9E2P0E0</accession>
<evidence type="ECO:0000259" key="2">
    <source>
        <dbReference type="Pfam" id="PF07510"/>
    </source>
</evidence>
<evidence type="ECO:0000313" key="4">
    <source>
        <dbReference type="Proteomes" id="UP000823914"/>
    </source>
</evidence>
<dbReference type="PANTHER" id="PTHR35149">
    <property type="entry name" value="SLL5132 PROTEIN"/>
    <property type="match status" value="1"/>
</dbReference>
<gene>
    <name evidence="3" type="ORF">IAA16_04230</name>
</gene>
<dbReference type="GO" id="GO:0004519">
    <property type="term" value="F:endonuclease activity"/>
    <property type="evidence" value="ECO:0007669"/>
    <property type="project" value="UniProtKB-KW"/>
</dbReference>